<gene>
    <name evidence="1" type="ORF">AFUS01_LOCUS45896</name>
</gene>
<name>A0A8J2MBL9_9HEXA</name>
<proteinExistence type="predicted"/>
<organism evidence="1 2">
    <name type="scientific">Allacma fusca</name>
    <dbReference type="NCBI Taxonomy" id="39272"/>
    <lineage>
        <taxon>Eukaryota</taxon>
        <taxon>Metazoa</taxon>
        <taxon>Ecdysozoa</taxon>
        <taxon>Arthropoda</taxon>
        <taxon>Hexapoda</taxon>
        <taxon>Collembola</taxon>
        <taxon>Symphypleona</taxon>
        <taxon>Sminthuridae</taxon>
        <taxon>Allacma</taxon>
    </lineage>
</organism>
<protein>
    <submittedName>
        <fullName evidence="1">Uncharacterized protein</fullName>
    </submittedName>
</protein>
<evidence type="ECO:0000313" key="2">
    <source>
        <dbReference type="Proteomes" id="UP000708208"/>
    </source>
</evidence>
<dbReference type="AlphaFoldDB" id="A0A8J2MBL9"/>
<reference evidence="1" key="1">
    <citation type="submission" date="2021-06" db="EMBL/GenBank/DDBJ databases">
        <authorList>
            <person name="Hodson N. C."/>
            <person name="Mongue J. A."/>
            <person name="Jaron S. K."/>
        </authorList>
    </citation>
    <scope>NUCLEOTIDE SEQUENCE</scope>
</reference>
<dbReference type="EMBL" id="CAJVCH010571124">
    <property type="protein sequence ID" value="CAG7836676.1"/>
    <property type="molecule type" value="Genomic_DNA"/>
</dbReference>
<keyword evidence="2" id="KW-1185">Reference proteome</keyword>
<evidence type="ECO:0000313" key="1">
    <source>
        <dbReference type="EMBL" id="CAG7836676.1"/>
    </source>
</evidence>
<sequence>MFTGDTISEISCKQTSLHYDIRIRDYLQILFAPKNDNSSKQNIHTKQHIGGYSGYRLHQVIGGRCHYSEHYETT</sequence>
<dbReference type="Proteomes" id="UP000708208">
    <property type="component" value="Unassembled WGS sequence"/>
</dbReference>
<accession>A0A8J2MBL9</accession>
<comment type="caution">
    <text evidence="1">The sequence shown here is derived from an EMBL/GenBank/DDBJ whole genome shotgun (WGS) entry which is preliminary data.</text>
</comment>